<comment type="similarity">
    <text evidence="1">Belongs to the serine-aspartate repeat-containing protein (SDr) family.</text>
</comment>
<feature type="transmembrane region" description="Helical" evidence="5">
    <location>
        <begin position="936"/>
        <end position="955"/>
    </location>
</feature>
<dbReference type="EMBL" id="CP136422">
    <property type="protein sequence ID" value="WPX72302.1"/>
    <property type="molecule type" value="Genomic_DNA"/>
</dbReference>
<dbReference type="Pfam" id="PF17802">
    <property type="entry name" value="SpaA"/>
    <property type="match status" value="2"/>
</dbReference>
<protein>
    <recommendedName>
        <fullName evidence="7">SpaA-like prealbumin fold domain-containing protein</fullName>
    </recommendedName>
</protein>
<evidence type="ECO:0000256" key="3">
    <source>
        <dbReference type="ARBA" id="ARBA00022729"/>
    </source>
</evidence>
<dbReference type="PANTHER" id="PTHR36108:SF13">
    <property type="entry name" value="COLOSSIN-B-RELATED"/>
    <property type="match status" value="1"/>
</dbReference>
<gene>
    <name evidence="8" type="ORF">BLCOC_06380</name>
</gene>
<feature type="signal peptide" evidence="6">
    <location>
        <begin position="1"/>
        <end position="23"/>
    </location>
</feature>
<evidence type="ECO:0000313" key="9">
    <source>
        <dbReference type="Proteomes" id="UP001325248"/>
    </source>
</evidence>
<dbReference type="PANTHER" id="PTHR36108">
    <property type="entry name" value="COLOSSIN-B-RELATED"/>
    <property type="match status" value="1"/>
</dbReference>
<dbReference type="InterPro" id="IPR013783">
    <property type="entry name" value="Ig-like_fold"/>
</dbReference>
<feature type="chain" id="PRO_5045584798" description="SpaA-like prealbumin fold domain-containing protein" evidence="6">
    <location>
        <begin position="24"/>
        <end position="966"/>
    </location>
</feature>
<dbReference type="Gene3D" id="2.60.40.10">
    <property type="entry name" value="Immunoglobulins"/>
    <property type="match status" value="2"/>
</dbReference>
<evidence type="ECO:0000313" key="8">
    <source>
        <dbReference type="EMBL" id="WPX72302.1"/>
    </source>
</evidence>
<dbReference type="Gene3D" id="2.60.40.3050">
    <property type="match status" value="1"/>
</dbReference>
<dbReference type="SUPFAM" id="SSF49478">
    <property type="entry name" value="Cna protein B-type domain"/>
    <property type="match status" value="1"/>
</dbReference>
<evidence type="ECO:0000256" key="4">
    <source>
        <dbReference type="SAM" id="MobiDB-lite"/>
    </source>
</evidence>
<dbReference type="Proteomes" id="UP001325248">
    <property type="component" value="Chromosome"/>
</dbReference>
<keyword evidence="3 6" id="KW-0732">Signal</keyword>
<evidence type="ECO:0000256" key="6">
    <source>
        <dbReference type="SAM" id="SignalP"/>
    </source>
</evidence>
<keyword evidence="5" id="KW-0812">Transmembrane</keyword>
<reference evidence="8" key="1">
    <citation type="submission" date="2023-10" db="EMBL/GenBank/DDBJ databases">
        <title>Genome sequence of Blautia coccoides DSM 935.</title>
        <authorList>
            <person name="Boeer T."/>
            <person name="Bengelsdorf F.R."/>
            <person name="Daniel R."/>
            <person name="Poehlein A."/>
        </authorList>
    </citation>
    <scope>NUCLEOTIDE SEQUENCE [LARGE SCALE GENOMIC DNA]</scope>
    <source>
        <strain evidence="8">DSM 935</strain>
    </source>
</reference>
<feature type="domain" description="SpaA-like prealbumin fold" evidence="7">
    <location>
        <begin position="441"/>
        <end position="525"/>
    </location>
</feature>
<feature type="compositionally biased region" description="Basic and acidic residues" evidence="4">
    <location>
        <begin position="75"/>
        <end position="84"/>
    </location>
</feature>
<dbReference type="InterPro" id="IPR041033">
    <property type="entry name" value="SpaA_PFL_dom_1"/>
</dbReference>
<feature type="region of interest" description="Disordered" evidence="4">
    <location>
        <begin position="35"/>
        <end position="141"/>
    </location>
</feature>
<evidence type="ECO:0000256" key="1">
    <source>
        <dbReference type="ARBA" id="ARBA00007257"/>
    </source>
</evidence>
<name>A0ABZ0U6B3_9FIRM</name>
<proteinExistence type="inferred from homology"/>
<keyword evidence="2" id="KW-0964">Secreted</keyword>
<evidence type="ECO:0000256" key="5">
    <source>
        <dbReference type="SAM" id="Phobius"/>
    </source>
</evidence>
<keyword evidence="5" id="KW-0472">Membrane</keyword>
<evidence type="ECO:0000256" key="2">
    <source>
        <dbReference type="ARBA" id="ARBA00022525"/>
    </source>
</evidence>
<organism evidence="8 9">
    <name type="scientific">Blautia producta</name>
    <dbReference type="NCBI Taxonomy" id="33035"/>
    <lineage>
        <taxon>Bacteria</taxon>
        <taxon>Bacillati</taxon>
        <taxon>Bacillota</taxon>
        <taxon>Clostridia</taxon>
        <taxon>Lachnospirales</taxon>
        <taxon>Lachnospiraceae</taxon>
        <taxon>Blautia</taxon>
    </lineage>
</organism>
<dbReference type="InterPro" id="IPR038174">
    <property type="entry name" value="Strep_pil_link_sf"/>
</dbReference>
<keyword evidence="9" id="KW-1185">Reference proteome</keyword>
<evidence type="ECO:0000259" key="7">
    <source>
        <dbReference type="Pfam" id="PF17802"/>
    </source>
</evidence>
<feature type="domain" description="SpaA-like prealbumin fold" evidence="7">
    <location>
        <begin position="798"/>
        <end position="900"/>
    </location>
</feature>
<sequence>MKNIKRTIALLLCTIICFSAAMGDIVPVRAGGTMQETETDVGVPKPEEDTTSVKEPEAGHGSPGGQEESSVPKPTESEEQKEQPAPEENVDSVPEEPDQKPLENEPVTEKTPAVENETDGIPPAEDTVTSAQESAVATAPKSSAVVFTVENIKNAGIEDGNFAQAIYDSITAQSGAFLDGYTLENNPYTTMKELLNNFNGEIKANKKGIESIIGIPMLKSCTKIDLSFNQIKDIRPISVTSAINGGEVNLEDQIYYGTRGKNLVFSFMGNPIRQYPVQVGGRILFQPELSNNSSLLNDYSFSFIMADTGGTYEVEIPLDLYRGSERVDLFTGFLDDGLLYYYDESGTLRAKHETDKETDAQLVSNISGTLPSIKVDSIRKSGVFSLDLGIDQAQQGMGYHTVRNAASDRVTGTSQTLGWILPVEVKLYTKVEKDSIETKHSVNLKKLGLDDGAVKKGAKYSLYKKGSEADKDVKLGEYTTDENGQISVPDLKAGEYYFQENADGAPNGYLVNPEPVEFILTDGTIALVNKSGSVIDLGEGTLSPEINGSYVLGGDEADSVHLTVTPPAEGGSLDSLTLKWTEGNQGGSPGTKKIVVGTGNDSDIIYVVDQEEAITKAEELLKNCQKLGQNATISVSFKQDIELEQKDSLAPIQVSLEAVKKLRYASGEEILEVPEGKFNFVLKNDPAYPNEPDIGIIEAVNGGPDGKKVMFDPFSIGNEITVDTPKDADGNYLYHYVISENNDGDPNYTYDSEIVKAEVTIGKKESSDDLEIKKIVYKKGTLETESNEFANTLLALPFEFTKVDGTNHKTVLEGVKFALYECRNNNADHAHKEMVTKDIADCWTLLEETISNRDGLVKFKDLPSGSYQLVETATNPAYELPLGQWRIQVDVAANTVVIEAKGSDRPPAFFTDTQDSEKRMLPNYKKKVLPMAGGRGTAGFTFIGLGIVITGLAMFGCTGKKRRRKC</sequence>
<keyword evidence="5" id="KW-1133">Transmembrane helix</keyword>
<accession>A0ABZ0U6B3</accession>
<feature type="compositionally biased region" description="Basic and acidic residues" evidence="4">
    <location>
        <begin position="45"/>
        <end position="58"/>
    </location>
</feature>